<dbReference type="PANTHER" id="PTHR30481">
    <property type="entry name" value="DNA ADENINE METHYLASE"/>
    <property type="match status" value="1"/>
</dbReference>
<feature type="region of interest" description="Disordered" evidence="8">
    <location>
        <begin position="1"/>
        <end position="26"/>
    </location>
</feature>
<reference evidence="9" key="1">
    <citation type="submission" date="2020-10" db="EMBL/GenBank/DDBJ databases">
        <authorList>
            <person name="Gilroy R."/>
        </authorList>
    </citation>
    <scope>NUCLEOTIDE SEQUENCE</scope>
    <source>
        <strain evidence="9">17213</strain>
    </source>
</reference>
<evidence type="ECO:0000256" key="1">
    <source>
        <dbReference type="ARBA" id="ARBA00006594"/>
    </source>
</evidence>
<dbReference type="InterPro" id="IPR023095">
    <property type="entry name" value="Ade_MeTrfase_dom_2"/>
</dbReference>
<evidence type="ECO:0000256" key="6">
    <source>
        <dbReference type="ARBA" id="ARBA00047942"/>
    </source>
</evidence>
<keyword evidence="4 7" id="KW-0808">Transferase</keyword>
<dbReference type="GO" id="GO:0043565">
    <property type="term" value="F:sequence-specific DNA binding"/>
    <property type="evidence" value="ECO:0007669"/>
    <property type="project" value="TreeGrafter"/>
</dbReference>
<proteinExistence type="inferred from homology"/>
<dbReference type="PANTHER" id="PTHR30481:SF3">
    <property type="entry name" value="DNA ADENINE METHYLASE"/>
    <property type="match status" value="1"/>
</dbReference>
<evidence type="ECO:0000256" key="7">
    <source>
        <dbReference type="RuleBase" id="RU361257"/>
    </source>
</evidence>
<evidence type="ECO:0000313" key="10">
    <source>
        <dbReference type="Proteomes" id="UP000823631"/>
    </source>
</evidence>
<evidence type="ECO:0000256" key="5">
    <source>
        <dbReference type="ARBA" id="ARBA00022691"/>
    </source>
</evidence>
<dbReference type="InterPro" id="IPR029063">
    <property type="entry name" value="SAM-dependent_MTases_sf"/>
</dbReference>
<dbReference type="Gene3D" id="3.40.50.150">
    <property type="entry name" value="Vaccinia Virus protein VP39"/>
    <property type="match status" value="1"/>
</dbReference>
<dbReference type="Pfam" id="PF02086">
    <property type="entry name" value="MethyltransfD12"/>
    <property type="match status" value="1"/>
</dbReference>
<evidence type="ECO:0000256" key="2">
    <source>
        <dbReference type="ARBA" id="ARBA00011900"/>
    </source>
</evidence>
<comment type="caution">
    <text evidence="9">The sequence shown here is derived from an EMBL/GenBank/DDBJ whole genome shotgun (WGS) entry which is preliminary data.</text>
</comment>
<dbReference type="SUPFAM" id="SSF53335">
    <property type="entry name" value="S-adenosyl-L-methionine-dependent methyltransferases"/>
    <property type="match status" value="1"/>
</dbReference>
<comment type="similarity">
    <text evidence="1 7">Belongs to the N(4)/N(6)-methyltransferase family.</text>
</comment>
<dbReference type="EMBL" id="JADINH010000185">
    <property type="protein sequence ID" value="MBO8416584.1"/>
    <property type="molecule type" value="Genomic_DNA"/>
</dbReference>
<dbReference type="Proteomes" id="UP000823631">
    <property type="component" value="Unassembled WGS sequence"/>
</dbReference>
<protein>
    <recommendedName>
        <fullName evidence="2 7">Site-specific DNA-methyltransferase (adenine-specific)</fullName>
        <ecNumber evidence="2 7">2.1.1.72</ecNumber>
    </recommendedName>
</protein>
<dbReference type="AlphaFoldDB" id="A0A9D9DBB8"/>
<accession>A0A9D9DBB8</accession>
<dbReference type="InterPro" id="IPR002052">
    <property type="entry name" value="DNA_methylase_N6_adenine_CS"/>
</dbReference>
<reference evidence="9" key="2">
    <citation type="journal article" date="2021" name="PeerJ">
        <title>Extensive microbial diversity within the chicken gut microbiome revealed by metagenomics and culture.</title>
        <authorList>
            <person name="Gilroy R."/>
            <person name="Ravi A."/>
            <person name="Getino M."/>
            <person name="Pursley I."/>
            <person name="Horton D.L."/>
            <person name="Alikhan N.F."/>
            <person name="Baker D."/>
            <person name="Gharbi K."/>
            <person name="Hall N."/>
            <person name="Watson M."/>
            <person name="Adriaenssens E.M."/>
            <person name="Foster-Nyarko E."/>
            <person name="Jarju S."/>
            <person name="Secka A."/>
            <person name="Antonio M."/>
            <person name="Oren A."/>
            <person name="Chaudhuri R.R."/>
            <person name="La Ragione R."/>
            <person name="Hildebrand F."/>
            <person name="Pallen M.J."/>
        </authorList>
    </citation>
    <scope>NUCLEOTIDE SEQUENCE</scope>
    <source>
        <strain evidence="9">17213</strain>
    </source>
</reference>
<dbReference type="GO" id="GO:0009007">
    <property type="term" value="F:site-specific DNA-methyltransferase (adenine-specific) activity"/>
    <property type="evidence" value="ECO:0007669"/>
    <property type="project" value="UniProtKB-UniRule"/>
</dbReference>
<dbReference type="NCBIfam" id="TIGR00571">
    <property type="entry name" value="dam"/>
    <property type="match status" value="1"/>
</dbReference>
<keyword evidence="3 7" id="KW-0489">Methyltransferase</keyword>
<feature type="non-terminal residue" evidence="9">
    <location>
        <position position="1"/>
    </location>
</feature>
<dbReference type="GO" id="GO:0006298">
    <property type="term" value="P:mismatch repair"/>
    <property type="evidence" value="ECO:0007669"/>
    <property type="project" value="TreeGrafter"/>
</dbReference>
<evidence type="ECO:0000256" key="8">
    <source>
        <dbReference type="SAM" id="MobiDB-lite"/>
    </source>
</evidence>
<evidence type="ECO:0000313" key="9">
    <source>
        <dbReference type="EMBL" id="MBO8416584.1"/>
    </source>
</evidence>
<comment type="catalytic activity">
    <reaction evidence="6 7">
        <text>a 2'-deoxyadenosine in DNA + S-adenosyl-L-methionine = an N(6)-methyl-2'-deoxyadenosine in DNA + S-adenosyl-L-homocysteine + H(+)</text>
        <dbReference type="Rhea" id="RHEA:15197"/>
        <dbReference type="Rhea" id="RHEA-COMP:12418"/>
        <dbReference type="Rhea" id="RHEA-COMP:12419"/>
        <dbReference type="ChEBI" id="CHEBI:15378"/>
        <dbReference type="ChEBI" id="CHEBI:57856"/>
        <dbReference type="ChEBI" id="CHEBI:59789"/>
        <dbReference type="ChEBI" id="CHEBI:90615"/>
        <dbReference type="ChEBI" id="CHEBI:90616"/>
        <dbReference type="EC" id="2.1.1.72"/>
    </reaction>
</comment>
<sequence>VNLPQVKRPRGRPPKHAALPKPQPGPVTLPTMCYSTAFEAKLPVPEPAKKSRQALKRGGLLSAEDFPWNNLKPEDSIALAVSNPPAGLNTRGFTARPFTKWVGGKYKLVTRLLEFVPADFEKYFEPFVGGGSMYYALSPRAKCSYISDLNSELMNTYVQLMVNLEEVKKRLRTYVYDKDFYLQVRQRDRDPAFYESDPVERAVRLLYLLRVGYNGLYRVNSKNHFNVPFGRYTNPEICRDEVLNAASAHLNHYPTKVFVGQYYALLPFMDEKSFVYFDPPYMPVSETAFFTDYQVEGFSYQDQVTLAQFCRELDRRKIRFMLSNSCCDEVRRLYQGFNIHVLDNVMRGINSTVSLRSGHKELVITNY</sequence>
<gene>
    <name evidence="9" type="ORF">IAB19_09405</name>
</gene>
<dbReference type="PROSITE" id="PS00092">
    <property type="entry name" value="N6_MTASE"/>
    <property type="match status" value="1"/>
</dbReference>
<dbReference type="EC" id="2.1.1.72" evidence="2 7"/>
<dbReference type="GO" id="GO:1904047">
    <property type="term" value="F:S-adenosyl-L-methionine binding"/>
    <property type="evidence" value="ECO:0007669"/>
    <property type="project" value="TreeGrafter"/>
</dbReference>
<dbReference type="InterPro" id="IPR012327">
    <property type="entry name" value="MeTrfase_D12"/>
</dbReference>
<keyword evidence="5 7" id="KW-0949">S-adenosyl-L-methionine</keyword>
<dbReference type="PRINTS" id="PR00505">
    <property type="entry name" value="D12N6MTFRASE"/>
</dbReference>
<name>A0A9D9DBB8_9GAMM</name>
<evidence type="ECO:0000256" key="4">
    <source>
        <dbReference type="ARBA" id="ARBA00022679"/>
    </source>
</evidence>
<organism evidence="9 10">
    <name type="scientific">Candidatus Avisuccinivibrio stercorigallinarum</name>
    <dbReference type="NCBI Taxonomy" id="2840704"/>
    <lineage>
        <taxon>Bacteria</taxon>
        <taxon>Pseudomonadati</taxon>
        <taxon>Pseudomonadota</taxon>
        <taxon>Gammaproteobacteria</taxon>
        <taxon>Aeromonadales</taxon>
        <taxon>Succinivibrionaceae</taxon>
        <taxon>Succinivibrionaceae incertae sedis</taxon>
        <taxon>Candidatus Avisuccinivibrio</taxon>
    </lineage>
</organism>
<evidence type="ECO:0000256" key="3">
    <source>
        <dbReference type="ARBA" id="ARBA00022603"/>
    </source>
</evidence>
<dbReference type="GO" id="GO:0009307">
    <property type="term" value="P:DNA restriction-modification system"/>
    <property type="evidence" value="ECO:0007669"/>
    <property type="project" value="InterPro"/>
</dbReference>
<dbReference type="GO" id="GO:0032259">
    <property type="term" value="P:methylation"/>
    <property type="evidence" value="ECO:0007669"/>
    <property type="project" value="UniProtKB-KW"/>
</dbReference>
<dbReference type="Gene3D" id="1.10.1020.10">
    <property type="entry name" value="Adenine-specific Methyltransferase, Domain 2"/>
    <property type="match status" value="1"/>
</dbReference>